<accession>C7CFC0</accession>
<evidence type="ECO:0000313" key="2">
    <source>
        <dbReference type="Proteomes" id="UP000008070"/>
    </source>
</evidence>
<reference evidence="2" key="1">
    <citation type="journal article" date="2009" name="PLoS ONE">
        <title>Methylobacterium genome sequences: a reference blueprint to investigate microbial metabolism of C1 compounds from natural and industrial sources.</title>
        <authorList>
            <person name="Vuilleumier S."/>
            <person name="Chistoserdova L."/>
            <person name="Lee M.-C."/>
            <person name="Bringel F."/>
            <person name="Lajus A."/>
            <person name="Zhou Y."/>
            <person name="Gourion B."/>
            <person name="Barbe V."/>
            <person name="Chang J."/>
            <person name="Cruveiller S."/>
            <person name="Dossat C."/>
            <person name="Gillett W."/>
            <person name="Gruffaz C."/>
            <person name="Haugen E."/>
            <person name="Hourcade E."/>
            <person name="Levy R."/>
            <person name="Mangenot S."/>
            <person name="Muller E."/>
            <person name="Nadalig T."/>
            <person name="Pagni M."/>
            <person name="Penny C."/>
            <person name="Peyraud R."/>
            <person name="Robinson D.G."/>
            <person name="Roche D."/>
            <person name="Rouy Z."/>
            <person name="Saenampechek C."/>
            <person name="Salvignol G."/>
            <person name="Vallenet D."/>
            <person name="Wu Z."/>
            <person name="Marx C.J."/>
            <person name="Vorholt J.A."/>
            <person name="Olson M.V."/>
            <person name="Kaul R."/>
            <person name="Weissenbach J."/>
            <person name="Medigue C."/>
            <person name="Lidstrom M.E."/>
        </authorList>
    </citation>
    <scope>NUCLEOTIDE SEQUENCE [LARGE SCALE GENOMIC DNA]</scope>
    <source>
        <strain evidence="2">DSM 6343 / CIP 106787 / DM4</strain>
    </source>
</reference>
<proteinExistence type="predicted"/>
<sequence>MFARAAPRAAREALPQPTQQSDAMMAVFCLLAVEALAPELVREGAGAGRPRD</sequence>
<dbReference type="Proteomes" id="UP000008070">
    <property type="component" value="Chromosome"/>
</dbReference>
<dbReference type="KEGG" id="mdi:METDI4425"/>
<evidence type="ECO:0000313" key="1">
    <source>
        <dbReference type="EMBL" id="CAX26054.1"/>
    </source>
</evidence>
<name>C7CFC0_METED</name>
<protein>
    <submittedName>
        <fullName evidence="1">Uncharacterized protein</fullName>
    </submittedName>
</protein>
<organism evidence="1 2">
    <name type="scientific">Methylorubrum extorquens (strain DSM 6343 / CIP 106787 / DM4)</name>
    <name type="common">Methylobacterium extorquens</name>
    <dbReference type="NCBI Taxonomy" id="661410"/>
    <lineage>
        <taxon>Bacteria</taxon>
        <taxon>Pseudomonadati</taxon>
        <taxon>Pseudomonadota</taxon>
        <taxon>Alphaproteobacteria</taxon>
        <taxon>Hyphomicrobiales</taxon>
        <taxon>Methylobacteriaceae</taxon>
        <taxon>Methylorubrum</taxon>
    </lineage>
</organism>
<dbReference type="EMBL" id="FP103042">
    <property type="protein sequence ID" value="CAX26054.1"/>
    <property type="molecule type" value="Genomic_DNA"/>
</dbReference>
<dbReference type="HOGENOM" id="CLU_3081673_0_0_5"/>
<gene>
    <name evidence="1" type="ORF">METD_I4425</name>
</gene>
<dbReference type="AlphaFoldDB" id="C7CFC0"/>